<accession>A0A6S6W9D9</accession>
<dbReference type="GO" id="GO:0004497">
    <property type="term" value="F:monooxygenase activity"/>
    <property type="evidence" value="ECO:0007669"/>
    <property type="project" value="UniProtKB-KW"/>
</dbReference>
<evidence type="ECO:0000256" key="4">
    <source>
        <dbReference type="ARBA" id="ARBA00023002"/>
    </source>
</evidence>
<evidence type="ECO:0000256" key="5">
    <source>
        <dbReference type="ARBA" id="ARBA00023004"/>
    </source>
</evidence>
<reference evidence="10" key="1">
    <citation type="submission" date="2021-02" db="EMBL/GenBank/DDBJ databases">
        <authorList>
            <person name="Syme A R."/>
            <person name="Syme A R."/>
            <person name="Moolhuijzen P."/>
        </authorList>
    </citation>
    <scope>NUCLEOTIDE SEQUENCE</scope>
    <source>
        <strain evidence="10">W1-1</strain>
    </source>
</reference>
<feature type="compositionally biased region" description="Low complexity" evidence="9">
    <location>
        <begin position="1279"/>
        <end position="1292"/>
    </location>
</feature>
<evidence type="ECO:0000313" key="11">
    <source>
        <dbReference type="Proteomes" id="UP000472372"/>
    </source>
</evidence>
<keyword evidence="2 8" id="KW-0349">Heme</keyword>
<evidence type="ECO:0000256" key="2">
    <source>
        <dbReference type="ARBA" id="ARBA00022617"/>
    </source>
</evidence>
<keyword evidence="3 8" id="KW-0479">Metal-binding</keyword>
<comment type="cofactor">
    <cofactor evidence="8">
        <name>heme</name>
        <dbReference type="ChEBI" id="CHEBI:30413"/>
    </cofactor>
</comment>
<dbReference type="PRINTS" id="PR00463">
    <property type="entry name" value="EP450I"/>
</dbReference>
<evidence type="ECO:0000256" key="7">
    <source>
        <dbReference type="ARBA" id="ARBA00060591"/>
    </source>
</evidence>
<evidence type="ECO:0000313" key="10">
    <source>
        <dbReference type="EMBL" id="CAE7199986.1"/>
    </source>
</evidence>
<feature type="binding site" description="axial binding residue" evidence="8">
    <location>
        <position position="448"/>
    </location>
    <ligand>
        <name>heme</name>
        <dbReference type="ChEBI" id="CHEBI:30413"/>
    </ligand>
    <ligandPart>
        <name>Fe</name>
        <dbReference type="ChEBI" id="CHEBI:18248"/>
    </ligandPart>
</feature>
<keyword evidence="5 8" id="KW-0408">Iron</keyword>
<dbReference type="PRINTS" id="PR00385">
    <property type="entry name" value="P450"/>
</dbReference>
<dbReference type="GO" id="GO:0020037">
    <property type="term" value="F:heme binding"/>
    <property type="evidence" value="ECO:0007669"/>
    <property type="project" value="InterPro"/>
</dbReference>
<dbReference type="InterPro" id="IPR050364">
    <property type="entry name" value="Cytochrome_P450_fung"/>
</dbReference>
<dbReference type="InterPro" id="IPR002401">
    <property type="entry name" value="Cyt_P450_E_grp-I"/>
</dbReference>
<feature type="region of interest" description="Disordered" evidence="9">
    <location>
        <begin position="1278"/>
        <end position="1301"/>
    </location>
</feature>
<dbReference type="PANTHER" id="PTHR46300:SF9">
    <property type="entry name" value="P450, PUTATIVE-RELATED"/>
    <property type="match status" value="1"/>
</dbReference>
<evidence type="ECO:0000256" key="8">
    <source>
        <dbReference type="PIRSR" id="PIRSR602401-1"/>
    </source>
</evidence>
<evidence type="ECO:0000256" key="6">
    <source>
        <dbReference type="ARBA" id="ARBA00023033"/>
    </source>
</evidence>
<dbReference type="SUPFAM" id="SSF48264">
    <property type="entry name" value="Cytochrome P450"/>
    <property type="match status" value="1"/>
</dbReference>
<dbReference type="InterPro" id="IPR036396">
    <property type="entry name" value="Cyt_P450_sf"/>
</dbReference>
<protein>
    <submittedName>
        <fullName evidence="10">CypX</fullName>
    </submittedName>
</protein>
<dbReference type="Proteomes" id="UP000472372">
    <property type="component" value="Chromosome 8"/>
</dbReference>
<dbReference type="PANTHER" id="PTHR46300">
    <property type="entry name" value="P450, PUTATIVE (EUROFUNG)-RELATED-RELATED"/>
    <property type="match status" value="1"/>
</dbReference>
<dbReference type="GO" id="GO:0005506">
    <property type="term" value="F:iron ion binding"/>
    <property type="evidence" value="ECO:0007669"/>
    <property type="project" value="InterPro"/>
</dbReference>
<sequence length="1301" mass="147307">MISTIIPLLSSQWEHHPIRSLIILVVLVPVSYLIFNEYVRYSRRIKGFPGPPNWPVVGNIPDIKYNAAQKYMEWSKKYGGVYQVQLGNEPVIVVNTADSARKLFGGHSQALSSRPVLWTFHKVLSNTAGTTIGTSPYNDSLKRRRKGAASALNKPSIATYIYHLDLETKDFVKDGFESGKAGTVGVDPMPMIERLSLSLALTLNWGTRMGSRHDPLFHEICEVEAAVSKFRSTTGNLQDYIPILRLNPFSHGTKQAKDYRNRRDVYLAKLNRDLDERMAKGIHKPCIQANIIEDKEAALNKEELTSISLTMLSGGLDTITTLVQWSIALLAQKPEMQDKAIKEIRKFYSEEEPLADAYDDQQCSYIVALVRECLRYYTVLRLALPRSTVRDITYEGKVIPAGSTLYLNAWACNMDPDVWSDPEEFRPERWLEQPNAPLHTYGLGYRMCAGSLLANRELYLIFLRLLNSFELVQDSQVDVHPVRGSSDPTSLVTMCHAYKVIFKPRNERALREALKAADERLAGKEKADASGHGNAERSLNEKFPWMVATGGTTNSRWLQEGAIRGNMFAKALLPGDEELGKKDDDHKYRPVRRSGWAIWNHAFRWRRRRTLLALAGLFVVYYYLFNGVSHEYGEVFEGNSRYPLGRPISTVYEKPQTYNNPDDDDEPTGPPPGMHHPKHGESPPRVYGGDVRFYRLATSLRATSSSSEGYENINRNILFAMSSLKSVATLLPMVCEMSQWNRNFVHVAFMGREDIPVKDLIQINGIDREKCQVVWHDARPDYTEYSSDARAESAVIGAMTHIQRYLHPQAAIIDDPSSEDDFFTNGMRSKTGKMGVPLIEVPRDRVEDLMWLTRLDVGSLKHWHDASVDVLIQVPSHSSSVLRLLNSIKEADYSGLKPPRITLELPAELDVSLKEHLEKFEWHHSGGLILRRRILSHGHNQEESAIRFLELFYPSSTSNSHVLLLSPQAQLSRQYFHFIQYALLEYKYSFFGDSDNAGLMGISLELPSVLLDGKTKLNLPSTGDMHTTGYEKRYPKMRSSPFMWQAPSSHATLFLGDKWTELHSFLRHRVAKHHKTKKSALRKKLVSETLPAWSEYMLEMMRARGYTILYPAKHSRPFVTIHNELYYGPEEFTTSPTVDDQESPSEVFLRAKGQVEPPKYTETDVVPGSVPLHLALPFDGDLPEIPHLPHLLYDGQQIDLVNVSTIAKTYADTFREEIGGCQIPKGKHKKKIAAEAGDLFCYGDEDASDWEDDETREVELFDAPIDDELEKVIENALPSAATSTSTKQSAITRPTAKVGDL</sequence>
<gene>
    <name evidence="10" type="ORF">PTTW11_08571</name>
</gene>
<proteinExistence type="inferred from homology"/>
<dbReference type="FunFam" id="1.10.630.10:FF:000072">
    <property type="entry name" value="3-hydroxyphenylacetate 6 hydroxylase"/>
    <property type="match status" value="1"/>
</dbReference>
<dbReference type="Gene3D" id="1.10.630.10">
    <property type="entry name" value="Cytochrome P450"/>
    <property type="match status" value="1"/>
</dbReference>
<keyword evidence="4" id="KW-0560">Oxidoreductase</keyword>
<keyword evidence="6" id="KW-0503">Monooxygenase</keyword>
<dbReference type="EMBL" id="HG992984">
    <property type="protein sequence ID" value="CAE7199986.1"/>
    <property type="molecule type" value="Genomic_DNA"/>
</dbReference>
<evidence type="ECO:0000256" key="9">
    <source>
        <dbReference type="SAM" id="MobiDB-lite"/>
    </source>
</evidence>
<organism evidence="10 11">
    <name type="scientific">Pyrenophora teres f. teres</name>
    <dbReference type="NCBI Taxonomy" id="97479"/>
    <lineage>
        <taxon>Eukaryota</taxon>
        <taxon>Fungi</taxon>
        <taxon>Dikarya</taxon>
        <taxon>Ascomycota</taxon>
        <taxon>Pezizomycotina</taxon>
        <taxon>Dothideomycetes</taxon>
        <taxon>Pleosporomycetidae</taxon>
        <taxon>Pleosporales</taxon>
        <taxon>Pleosporineae</taxon>
        <taxon>Pleosporaceae</taxon>
        <taxon>Pyrenophora</taxon>
    </lineage>
</organism>
<dbReference type="Pfam" id="PF00067">
    <property type="entry name" value="p450"/>
    <property type="match status" value="1"/>
</dbReference>
<dbReference type="GO" id="GO:0016705">
    <property type="term" value="F:oxidoreductase activity, acting on paired donors, with incorporation or reduction of molecular oxygen"/>
    <property type="evidence" value="ECO:0007669"/>
    <property type="project" value="InterPro"/>
</dbReference>
<dbReference type="InterPro" id="IPR001128">
    <property type="entry name" value="Cyt_P450"/>
</dbReference>
<comment type="pathway">
    <text evidence="7">Aromatic compound metabolism; phenylacetate degradation.</text>
</comment>
<name>A0A6S6W9D9_9PLEO</name>
<evidence type="ECO:0000256" key="3">
    <source>
        <dbReference type="ARBA" id="ARBA00022723"/>
    </source>
</evidence>
<evidence type="ECO:0000256" key="1">
    <source>
        <dbReference type="ARBA" id="ARBA00010617"/>
    </source>
</evidence>
<comment type="similarity">
    <text evidence="1">Belongs to the cytochrome P450 family.</text>
</comment>
<feature type="region of interest" description="Disordered" evidence="9">
    <location>
        <begin position="653"/>
        <end position="686"/>
    </location>
</feature>